<evidence type="ECO:0000313" key="16">
    <source>
        <dbReference type="Proteomes" id="UP001500782"/>
    </source>
</evidence>
<comment type="catalytic activity">
    <reaction evidence="10 11">
        <text>D-alanyl-D-alanine + UDP-N-acetyl-alpha-D-muramoyl-L-alanyl-gamma-D-glutamyl-meso-2,6-diaminopimelate + ATP = UDP-N-acetyl-alpha-D-muramoyl-L-alanyl-gamma-D-glutamyl-meso-2,6-diaminopimeloyl-D-alanyl-D-alanine + ADP + phosphate + H(+)</text>
        <dbReference type="Rhea" id="RHEA:28374"/>
        <dbReference type="ChEBI" id="CHEBI:15378"/>
        <dbReference type="ChEBI" id="CHEBI:30616"/>
        <dbReference type="ChEBI" id="CHEBI:43474"/>
        <dbReference type="ChEBI" id="CHEBI:57822"/>
        <dbReference type="ChEBI" id="CHEBI:61386"/>
        <dbReference type="ChEBI" id="CHEBI:83905"/>
        <dbReference type="ChEBI" id="CHEBI:456216"/>
        <dbReference type="EC" id="6.3.2.10"/>
    </reaction>
</comment>
<protein>
    <recommendedName>
        <fullName evidence="10 11">UDP-N-acetylmuramoyl-tripeptide--D-alanyl-D-alanine ligase</fullName>
        <ecNumber evidence="10 11">6.3.2.10</ecNumber>
    </recommendedName>
    <alternativeName>
        <fullName evidence="10">D-alanyl-D-alanine-adding enzyme</fullName>
    </alternativeName>
</protein>
<sequence>MIKRTLEQVANMSNAELSKPELRLENVHGVSIDTRSIQKGQLFIPLPGPNSDGHQFVRQAYEKGAAAAFWKRDMPNPPEDIPLLIVEDPLQAMQDLAQSYRHQTGVKVVGVTGSNGKTSTKDMIAQILSGTYSVQKTIGNFNSQQGLPLTLLALEEETEIIVLEMGMSAKGQIEKLSNIANPDIAVITNIGESHLQDLGSREGIAEAKFEIIKGLNPDGLFIYDGDEPLLQALVNQQNFLFETLSFGKSDTCNLYPVSIQLKGSGTEFVVQAFPTTTMYLPVLGLHNVKNALAAIAVARFLGISVESIKEQLRHLNLTSMRMETHEGLNGSLIINDAYNASPTSMKAAIELVHSLDQYSNKVLVVGDMLELGPKEEDFHKEIGHYIADKHIQHVLTFGPLARNIADGIKDKNQTIEVKEFIDKQELKMAASSLLDGNTVLLIKASRGMKLEELLEGLTS</sequence>
<dbReference type="Pfam" id="PF08245">
    <property type="entry name" value="Mur_ligase_M"/>
    <property type="match status" value="1"/>
</dbReference>
<dbReference type="SUPFAM" id="SSF63418">
    <property type="entry name" value="MurE/MurF N-terminal domain"/>
    <property type="match status" value="1"/>
</dbReference>
<keyword evidence="2 10" id="KW-0436">Ligase</keyword>
<dbReference type="SUPFAM" id="SSF53623">
    <property type="entry name" value="MurD-like peptide ligases, catalytic domain"/>
    <property type="match status" value="1"/>
</dbReference>
<evidence type="ECO:0000259" key="14">
    <source>
        <dbReference type="Pfam" id="PF08245"/>
    </source>
</evidence>
<accession>A0ABP3FNK8</accession>
<name>A0ABP3FNK8_9BACI</name>
<dbReference type="InterPro" id="IPR035911">
    <property type="entry name" value="MurE/MurF_N"/>
</dbReference>
<feature type="domain" description="Mur ligase C-terminal" evidence="13">
    <location>
        <begin position="320"/>
        <end position="446"/>
    </location>
</feature>
<keyword evidence="3 10" id="KW-0132">Cell division</keyword>
<dbReference type="InterPro" id="IPR000713">
    <property type="entry name" value="Mur_ligase_N"/>
</dbReference>
<dbReference type="EC" id="6.3.2.10" evidence="10 11"/>
<dbReference type="Proteomes" id="UP001500782">
    <property type="component" value="Unassembled WGS sequence"/>
</dbReference>
<evidence type="ECO:0000256" key="4">
    <source>
        <dbReference type="ARBA" id="ARBA00022741"/>
    </source>
</evidence>
<keyword evidence="5 10" id="KW-0067">ATP-binding</keyword>
<keyword evidence="7 10" id="KW-0573">Peptidoglycan synthesis</keyword>
<dbReference type="InterPro" id="IPR036565">
    <property type="entry name" value="Mur-like_cat_sf"/>
</dbReference>
<comment type="function">
    <text evidence="10 11">Involved in cell wall formation. Catalyzes the final step in the synthesis of UDP-N-acetylmuramoyl-pentapeptide, the precursor of murein.</text>
</comment>
<dbReference type="EMBL" id="BAAADJ010000011">
    <property type="protein sequence ID" value="GAA0322099.1"/>
    <property type="molecule type" value="Genomic_DNA"/>
</dbReference>
<comment type="pathway">
    <text evidence="10 11">Cell wall biogenesis; peptidoglycan biosynthesis.</text>
</comment>
<evidence type="ECO:0000256" key="3">
    <source>
        <dbReference type="ARBA" id="ARBA00022618"/>
    </source>
</evidence>
<dbReference type="GO" id="GO:0016874">
    <property type="term" value="F:ligase activity"/>
    <property type="evidence" value="ECO:0007669"/>
    <property type="project" value="UniProtKB-KW"/>
</dbReference>
<evidence type="ECO:0000256" key="11">
    <source>
        <dbReference type="RuleBase" id="RU004136"/>
    </source>
</evidence>
<keyword evidence="9 10" id="KW-0961">Cell wall biogenesis/degradation</keyword>
<evidence type="ECO:0000256" key="10">
    <source>
        <dbReference type="HAMAP-Rule" id="MF_02019"/>
    </source>
</evidence>
<dbReference type="InterPro" id="IPR013221">
    <property type="entry name" value="Mur_ligase_cen"/>
</dbReference>
<comment type="caution">
    <text evidence="15">The sequence shown here is derived from an EMBL/GenBank/DDBJ whole genome shotgun (WGS) entry which is preliminary data.</text>
</comment>
<evidence type="ECO:0000256" key="2">
    <source>
        <dbReference type="ARBA" id="ARBA00022598"/>
    </source>
</evidence>
<evidence type="ECO:0000256" key="5">
    <source>
        <dbReference type="ARBA" id="ARBA00022840"/>
    </source>
</evidence>
<dbReference type="HAMAP" id="MF_02019">
    <property type="entry name" value="MurF"/>
    <property type="match status" value="1"/>
</dbReference>
<proteinExistence type="inferred from homology"/>
<evidence type="ECO:0000259" key="12">
    <source>
        <dbReference type="Pfam" id="PF01225"/>
    </source>
</evidence>
<dbReference type="PANTHER" id="PTHR43024">
    <property type="entry name" value="UDP-N-ACETYLMURAMOYL-TRIPEPTIDE--D-ALANYL-D-ALANINE LIGASE"/>
    <property type="match status" value="1"/>
</dbReference>
<evidence type="ECO:0000256" key="1">
    <source>
        <dbReference type="ARBA" id="ARBA00022490"/>
    </source>
</evidence>
<evidence type="ECO:0000313" key="15">
    <source>
        <dbReference type="EMBL" id="GAA0322099.1"/>
    </source>
</evidence>
<feature type="domain" description="Mur ligase central" evidence="14">
    <location>
        <begin position="111"/>
        <end position="298"/>
    </location>
</feature>
<keyword evidence="16" id="KW-1185">Reference proteome</keyword>
<dbReference type="InterPro" id="IPR036615">
    <property type="entry name" value="Mur_ligase_C_dom_sf"/>
</dbReference>
<organism evidence="15 16">
    <name type="scientific">Bacillus carboniphilus</name>
    <dbReference type="NCBI Taxonomy" id="86663"/>
    <lineage>
        <taxon>Bacteria</taxon>
        <taxon>Bacillati</taxon>
        <taxon>Bacillota</taxon>
        <taxon>Bacilli</taxon>
        <taxon>Bacillales</taxon>
        <taxon>Bacillaceae</taxon>
        <taxon>Bacillus</taxon>
    </lineage>
</organism>
<dbReference type="InterPro" id="IPR005863">
    <property type="entry name" value="UDP-N-AcMur_synth"/>
</dbReference>
<dbReference type="Gene3D" id="3.40.1190.10">
    <property type="entry name" value="Mur-like, catalytic domain"/>
    <property type="match status" value="1"/>
</dbReference>
<evidence type="ECO:0000256" key="6">
    <source>
        <dbReference type="ARBA" id="ARBA00022960"/>
    </source>
</evidence>
<dbReference type="Pfam" id="PF01225">
    <property type="entry name" value="Mur_ligase"/>
    <property type="match status" value="1"/>
</dbReference>
<reference evidence="16" key="1">
    <citation type="journal article" date="2019" name="Int. J. Syst. Evol. Microbiol.">
        <title>The Global Catalogue of Microorganisms (GCM) 10K type strain sequencing project: providing services to taxonomists for standard genome sequencing and annotation.</title>
        <authorList>
            <consortium name="The Broad Institute Genomics Platform"/>
            <consortium name="The Broad Institute Genome Sequencing Center for Infectious Disease"/>
            <person name="Wu L."/>
            <person name="Ma J."/>
        </authorList>
    </citation>
    <scope>NUCLEOTIDE SEQUENCE [LARGE SCALE GENOMIC DNA]</scope>
    <source>
        <strain evidence="16">JCM 9731</strain>
    </source>
</reference>
<dbReference type="Gene3D" id="3.90.190.20">
    <property type="entry name" value="Mur ligase, C-terminal domain"/>
    <property type="match status" value="1"/>
</dbReference>
<dbReference type="SUPFAM" id="SSF53244">
    <property type="entry name" value="MurD-like peptide ligases, peptide-binding domain"/>
    <property type="match status" value="1"/>
</dbReference>
<dbReference type="Gene3D" id="3.40.1390.10">
    <property type="entry name" value="MurE/MurF, N-terminal domain"/>
    <property type="match status" value="1"/>
</dbReference>
<feature type="domain" description="Mur ligase N-terminal catalytic" evidence="12">
    <location>
        <begin position="27"/>
        <end position="100"/>
    </location>
</feature>
<keyword evidence="6 10" id="KW-0133">Cell shape</keyword>
<evidence type="ECO:0000256" key="9">
    <source>
        <dbReference type="ARBA" id="ARBA00023316"/>
    </source>
</evidence>
<evidence type="ECO:0000256" key="7">
    <source>
        <dbReference type="ARBA" id="ARBA00022984"/>
    </source>
</evidence>
<dbReference type="InterPro" id="IPR051046">
    <property type="entry name" value="MurCDEF_CellWall_CoF430Synth"/>
</dbReference>
<dbReference type="InterPro" id="IPR004101">
    <property type="entry name" value="Mur_ligase_C"/>
</dbReference>
<dbReference type="RefSeq" id="WP_343797033.1">
    <property type="nucleotide sequence ID" value="NZ_BAAADJ010000011.1"/>
</dbReference>
<keyword evidence="1 10" id="KW-0963">Cytoplasm</keyword>
<evidence type="ECO:0000259" key="13">
    <source>
        <dbReference type="Pfam" id="PF02875"/>
    </source>
</evidence>
<dbReference type="NCBIfam" id="TIGR01143">
    <property type="entry name" value="murF"/>
    <property type="match status" value="1"/>
</dbReference>
<keyword evidence="4 10" id="KW-0547">Nucleotide-binding</keyword>
<dbReference type="Pfam" id="PF02875">
    <property type="entry name" value="Mur_ligase_C"/>
    <property type="match status" value="1"/>
</dbReference>
<evidence type="ECO:0000256" key="8">
    <source>
        <dbReference type="ARBA" id="ARBA00023306"/>
    </source>
</evidence>
<comment type="similarity">
    <text evidence="10">Belongs to the MurCDEF family. MurF subfamily.</text>
</comment>
<comment type="subcellular location">
    <subcellularLocation>
        <location evidence="10 11">Cytoplasm</location>
    </subcellularLocation>
</comment>
<dbReference type="PANTHER" id="PTHR43024:SF1">
    <property type="entry name" value="UDP-N-ACETYLMURAMOYL-TRIPEPTIDE--D-ALANYL-D-ALANINE LIGASE"/>
    <property type="match status" value="1"/>
</dbReference>
<keyword evidence="8 10" id="KW-0131">Cell cycle</keyword>
<gene>
    <name evidence="10 15" type="primary">murF</name>
    <name evidence="15" type="ORF">GCM10008967_10730</name>
</gene>
<feature type="binding site" evidence="10">
    <location>
        <begin position="113"/>
        <end position="119"/>
    </location>
    <ligand>
        <name>ATP</name>
        <dbReference type="ChEBI" id="CHEBI:30616"/>
    </ligand>
</feature>